<dbReference type="GeneTree" id="ENSGT00390000017846"/>
<evidence type="ECO:0000256" key="1">
    <source>
        <dbReference type="SAM" id="MobiDB-lite"/>
    </source>
</evidence>
<organism evidence="2 3">
    <name type="scientific">Monodelphis domestica</name>
    <name type="common">Gray short-tailed opossum</name>
    <dbReference type="NCBI Taxonomy" id="13616"/>
    <lineage>
        <taxon>Eukaryota</taxon>
        <taxon>Metazoa</taxon>
        <taxon>Chordata</taxon>
        <taxon>Craniata</taxon>
        <taxon>Vertebrata</taxon>
        <taxon>Euteleostomi</taxon>
        <taxon>Mammalia</taxon>
        <taxon>Metatheria</taxon>
        <taxon>Didelphimorphia</taxon>
        <taxon>Didelphidae</taxon>
        <taxon>Monodelphis</taxon>
    </lineage>
</organism>
<feature type="region of interest" description="Disordered" evidence="1">
    <location>
        <begin position="132"/>
        <end position="246"/>
    </location>
</feature>
<dbReference type="InterPro" id="IPR026703">
    <property type="entry name" value="ERICH2"/>
</dbReference>
<sequence length="345" mass="38613">MSRYSPRCSGAPRTVPSKAPRMLEVIGPEGEIILETDLRISGSDFNLPFGEFLLEPPFCEGSQVDLPSFKPYFSPFGLHNHASSPDEIVWTHQKLLRNQRIDTTVNCKCLMQRKKWLLNQLKQCHGLLRNGKELASKPHTPATQSSQSMTKISSEKKKISSKSNENKDLFMNSDNKSQTSSIVGEKTEESDPNISAPKKTIPQDDAVDHNSKGTDEDAAVASTGRNNESSESPDDRLSENIKDDNEKGCSTTVFLEKNVAPLELMTEFLRAVMGRNYTVAKKLCEMILVYEPENPEAKQFSSLIEEKLLMEKTHSHEEESEDSSDDSEESSDEESEDSSDESEEI</sequence>
<dbReference type="PANTHER" id="PTHR21520">
    <property type="entry name" value="GLUTAMATE-RICH PROTEIN 2"/>
    <property type="match status" value="1"/>
</dbReference>
<evidence type="ECO:0000313" key="3">
    <source>
        <dbReference type="Proteomes" id="UP000002280"/>
    </source>
</evidence>
<dbReference type="PANTHER" id="PTHR21520:SF2">
    <property type="entry name" value="GLUTAMATE-RICH PROTEIN 2"/>
    <property type="match status" value="1"/>
</dbReference>
<evidence type="ECO:0000313" key="2">
    <source>
        <dbReference type="Ensembl" id="ENSMODP00000056625.1"/>
    </source>
</evidence>
<gene>
    <name evidence="2" type="primary">ERICH2</name>
</gene>
<feature type="compositionally biased region" description="Basic and acidic residues" evidence="1">
    <location>
        <begin position="233"/>
        <end position="246"/>
    </location>
</feature>
<feature type="compositionally biased region" description="Basic and acidic residues" evidence="1">
    <location>
        <begin position="153"/>
        <end position="168"/>
    </location>
</feature>
<name>A0A5F8H9E4_MONDO</name>
<keyword evidence="3" id="KW-1185">Reference proteome</keyword>
<feature type="region of interest" description="Disordered" evidence="1">
    <location>
        <begin position="308"/>
        <end position="345"/>
    </location>
</feature>
<feature type="compositionally biased region" description="Acidic residues" evidence="1">
    <location>
        <begin position="318"/>
        <end position="345"/>
    </location>
</feature>
<dbReference type="InParanoid" id="A0A5F8H9E4"/>
<feature type="compositionally biased region" description="Polar residues" evidence="1">
    <location>
        <begin position="141"/>
        <end position="150"/>
    </location>
</feature>
<dbReference type="Ensembl" id="ENSMODT00000061785.1">
    <property type="protein sequence ID" value="ENSMODP00000056625.1"/>
    <property type="gene ID" value="ENSMODG00000029694.2"/>
</dbReference>
<feature type="compositionally biased region" description="Basic and acidic residues" evidence="1">
    <location>
        <begin position="206"/>
        <end position="215"/>
    </location>
</feature>
<accession>A0A5F8H9E4</accession>
<proteinExistence type="predicted"/>
<protein>
    <submittedName>
        <fullName evidence="2">Glutamate rich 2</fullName>
    </submittedName>
</protein>
<dbReference type="Bgee" id="ENSMODG00000029694">
    <property type="expression patterns" value="Expressed in spermatocyte and 17 other cell types or tissues"/>
</dbReference>
<feature type="compositionally biased region" description="Polar residues" evidence="1">
    <location>
        <begin position="172"/>
        <end position="182"/>
    </location>
</feature>
<feature type="compositionally biased region" description="Basic and acidic residues" evidence="1">
    <location>
        <begin position="308"/>
        <end position="317"/>
    </location>
</feature>
<reference evidence="2" key="2">
    <citation type="submission" date="2025-08" db="UniProtKB">
        <authorList>
            <consortium name="Ensembl"/>
        </authorList>
    </citation>
    <scope>IDENTIFICATION</scope>
</reference>
<dbReference type="Proteomes" id="UP000002280">
    <property type="component" value="Chromosome 4"/>
</dbReference>
<reference evidence="2" key="3">
    <citation type="submission" date="2025-09" db="UniProtKB">
        <authorList>
            <consortium name="Ensembl"/>
        </authorList>
    </citation>
    <scope>IDENTIFICATION</scope>
</reference>
<reference evidence="2 3" key="1">
    <citation type="journal article" date="2007" name="Nature">
        <title>Genome of the marsupial Monodelphis domestica reveals innovation in non-coding sequences.</title>
        <authorList>
            <person name="Mikkelsen T.S."/>
            <person name="Wakefield M.J."/>
            <person name="Aken B."/>
            <person name="Amemiya C.T."/>
            <person name="Chang J.L."/>
            <person name="Duke S."/>
            <person name="Garber M."/>
            <person name="Gentles A.J."/>
            <person name="Goodstadt L."/>
            <person name="Heger A."/>
            <person name="Jurka J."/>
            <person name="Kamal M."/>
            <person name="Mauceli E."/>
            <person name="Searle S.M."/>
            <person name="Sharpe T."/>
            <person name="Baker M.L."/>
            <person name="Batzer M.A."/>
            <person name="Benos P.V."/>
            <person name="Belov K."/>
            <person name="Clamp M."/>
            <person name="Cook A."/>
            <person name="Cuff J."/>
            <person name="Das R."/>
            <person name="Davidow L."/>
            <person name="Deakin J.E."/>
            <person name="Fazzari M.J."/>
            <person name="Glass J.L."/>
            <person name="Grabherr M."/>
            <person name="Greally J.M."/>
            <person name="Gu W."/>
            <person name="Hore T.A."/>
            <person name="Huttley G.A."/>
            <person name="Kleber M."/>
            <person name="Jirtle R.L."/>
            <person name="Koina E."/>
            <person name="Lee J.T."/>
            <person name="Mahony S."/>
            <person name="Marra M.A."/>
            <person name="Miller R.D."/>
            <person name="Nicholls R.D."/>
            <person name="Oda M."/>
            <person name="Papenfuss A.T."/>
            <person name="Parra Z.E."/>
            <person name="Pollock D.D."/>
            <person name="Ray D.A."/>
            <person name="Schein J.E."/>
            <person name="Speed T.P."/>
            <person name="Thompson K."/>
            <person name="VandeBerg J.L."/>
            <person name="Wade C.M."/>
            <person name="Walker J.A."/>
            <person name="Waters P.D."/>
            <person name="Webber C."/>
            <person name="Weidman J.R."/>
            <person name="Xie X."/>
            <person name="Zody M.C."/>
            <person name="Baldwin J."/>
            <person name="Abdouelleil A."/>
            <person name="Abdulkadir J."/>
            <person name="Abebe A."/>
            <person name="Abera B."/>
            <person name="Abreu J."/>
            <person name="Acer S.C."/>
            <person name="Aftuck L."/>
            <person name="Alexander A."/>
            <person name="An P."/>
            <person name="Anderson E."/>
            <person name="Anderson S."/>
            <person name="Arachi H."/>
            <person name="Azer M."/>
            <person name="Bachantsang P."/>
            <person name="Barry A."/>
            <person name="Bayul T."/>
            <person name="Berlin A."/>
            <person name="Bessette D."/>
            <person name="Bloom T."/>
            <person name="Bloom T."/>
            <person name="Boguslavskiy L."/>
            <person name="Bonnet C."/>
            <person name="Boukhgalter B."/>
            <person name="Bourzgui I."/>
            <person name="Brown A."/>
            <person name="Cahill P."/>
            <person name="Channer S."/>
            <person name="Cheshatsang Y."/>
            <person name="Chuda L."/>
            <person name="Citroen M."/>
            <person name="Collymore A."/>
            <person name="Cooke P."/>
            <person name="Costello M."/>
            <person name="D'Aco K."/>
            <person name="Daza R."/>
            <person name="De Haan G."/>
            <person name="DeGray S."/>
            <person name="DeMaso C."/>
            <person name="Dhargay N."/>
            <person name="Dooley K."/>
            <person name="Dooley E."/>
            <person name="Doricent M."/>
            <person name="Dorje P."/>
            <person name="Dorjee K."/>
            <person name="Dupes A."/>
            <person name="Elong R."/>
            <person name="Falk J."/>
            <person name="Farina A."/>
            <person name="Faro S."/>
            <person name="Ferguson D."/>
            <person name="Fisher S."/>
            <person name="Foley C.D."/>
            <person name="Franke A."/>
            <person name="Friedrich D."/>
            <person name="Gadbois L."/>
            <person name="Gearin G."/>
            <person name="Gearin C.R."/>
            <person name="Giannoukos G."/>
            <person name="Goode T."/>
            <person name="Graham J."/>
            <person name="Grandbois E."/>
            <person name="Grewal S."/>
            <person name="Gyaltsen K."/>
            <person name="Hafez N."/>
            <person name="Hagos B."/>
            <person name="Hall J."/>
            <person name="Henson C."/>
            <person name="Hollinger A."/>
            <person name="Honan T."/>
            <person name="Huard M.D."/>
            <person name="Hughes L."/>
            <person name="Hurhula B."/>
            <person name="Husby M.E."/>
            <person name="Kamat A."/>
            <person name="Kanga B."/>
            <person name="Kashin S."/>
            <person name="Khazanovich D."/>
            <person name="Kisner P."/>
            <person name="Lance K."/>
            <person name="Lara M."/>
            <person name="Lee W."/>
            <person name="Lennon N."/>
            <person name="Letendre F."/>
            <person name="LeVine R."/>
            <person name="Lipovsky A."/>
            <person name="Liu X."/>
            <person name="Liu J."/>
            <person name="Liu S."/>
            <person name="Lokyitsang T."/>
            <person name="Lokyitsang Y."/>
            <person name="Lubonja R."/>
            <person name="Lui A."/>
            <person name="MacDonald P."/>
            <person name="Magnisalis V."/>
            <person name="Maru K."/>
            <person name="Matthews C."/>
            <person name="McCusker W."/>
            <person name="McDonough S."/>
            <person name="Mehta T."/>
            <person name="Meldrim J."/>
            <person name="Meneus L."/>
            <person name="Mihai O."/>
            <person name="Mihalev A."/>
            <person name="Mihova T."/>
            <person name="Mittelman R."/>
            <person name="Mlenga V."/>
            <person name="Montmayeur A."/>
            <person name="Mulrain L."/>
            <person name="Navidi A."/>
            <person name="Naylor J."/>
            <person name="Negash T."/>
            <person name="Nguyen T."/>
            <person name="Nguyen N."/>
            <person name="Nicol R."/>
            <person name="Norbu C."/>
            <person name="Norbu N."/>
            <person name="Novod N."/>
            <person name="O'Neill B."/>
            <person name="Osman S."/>
            <person name="Markiewicz E."/>
            <person name="Oyono O.L."/>
            <person name="Patti C."/>
            <person name="Phunkhang P."/>
            <person name="Pierre F."/>
            <person name="Priest M."/>
            <person name="Raghuraman S."/>
            <person name="Rege F."/>
            <person name="Reyes R."/>
            <person name="Rise C."/>
            <person name="Rogov P."/>
            <person name="Ross K."/>
            <person name="Ryan E."/>
            <person name="Settipalli S."/>
            <person name="Shea T."/>
            <person name="Sherpa N."/>
            <person name="Shi L."/>
            <person name="Shih D."/>
            <person name="Sparrow T."/>
            <person name="Spaulding J."/>
            <person name="Stalker J."/>
            <person name="Stange-Thomann N."/>
            <person name="Stavropoulos S."/>
            <person name="Stone C."/>
            <person name="Strader C."/>
            <person name="Tesfaye S."/>
            <person name="Thomson T."/>
            <person name="Thoulutsang Y."/>
            <person name="Thoulutsang D."/>
            <person name="Topham K."/>
            <person name="Topping I."/>
            <person name="Tsamla T."/>
            <person name="Vassiliev H."/>
            <person name="Vo A."/>
            <person name="Wangchuk T."/>
            <person name="Wangdi T."/>
            <person name="Weiand M."/>
            <person name="Wilkinson J."/>
            <person name="Wilson A."/>
            <person name="Yadav S."/>
            <person name="Young G."/>
            <person name="Yu Q."/>
            <person name="Zembek L."/>
            <person name="Zhong D."/>
            <person name="Zimmer A."/>
            <person name="Zwirko Z."/>
            <person name="Jaffe D.B."/>
            <person name="Alvarez P."/>
            <person name="Brockman W."/>
            <person name="Butler J."/>
            <person name="Chin C."/>
            <person name="Gnerre S."/>
            <person name="MacCallum I."/>
            <person name="Graves J.A."/>
            <person name="Ponting C.P."/>
            <person name="Breen M."/>
            <person name="Samollow P.B."/>
            <person name="Lander E.S."/>
            <person name="Lindblad-Toh K."/>
        </authorList>
    </citation>
    <scope>NUCLEOTIDE SEQUENCE [LARGE SCALE GENOMIC DNA]</scope>
</reference>
<dbReference type="AlphaFoldDB" id="A0A5F8H9E4"/>